<proteinExistence type="predicted"/>
<dbReference type="SUPFAM" id="SSF50249">
    <property type="entry name" value="Nucleic acid-binding proteins"/>
    <property type="match status" value="1"/>
</dbReference>
<dbReference type="InterPro" id="IPR012340">
    <property type="entry name" value="NA-bd_OB-fold"/>
</dbReference>
<organism evidence="1">
    <name type="scientific">marine sediment metagenome</name>
    <dbReference type="NCBI Taxonomy" id="412755"/>
    <lineage>
        <taxon>unclassified sequences</taxon>
        <taxon>metagenomes</taxon>
        <taxon>ecological metagenomes</taxon>
    </lineage>
</organism>
<feature type="non-terminal residue" evidence="1">
    <location>
        <position position="1"/>
    </location>
</feature>
<name>X1VTK1_9ZZZZ</name>
<comment type="caution">
    <text evidence="1">The sequence shown here is derived from an EMBL/GenBank/DDBJ whole genome shotgun (WGS) entry which is preliminary data.</text>
</comment>
<evidence type="ECO:0000313" key="1">
    <source>
        <dbReference type="EMBL" id="GAJ20761.1"/>
    </source>
</evidence>
<protein>
    <submittedName>
        <fullName evidence="1">Uncharacterized protein</fullName>
    </submittedName>
</protein>
<sequence>SELGIEPGESPGILILEEDAVLGENIGKIIEFDDTIFDFEIHSNRPDLMSIIGIAREVAAITNNKLKTPEI</sequence>
<reference evidence="1" key="1">
    <citation type="journal article" date="2014" name="Front. Microbiol.">
        <title>High frequency of phylogenetically diverse reductive dehalogenase-homologous genes in deep subseafloor sedimentary metagenomes.</title>
        <authorList>
            <person name="Kawai M."/>
            <person name="Futagami T."/>
            <person name="Toyoda A."/>
            <person name="Takaki Y."/>
            <person name="Nishi S."/>
            <person name="Hori S."/>
            <person name="Arai W."/>
            <person name="Tsubouchi T."/>
            <person name="Morono Y."/>
            <person name="Uchiyama I."/>
            <person name="Ito T."/>
            <person name="Fujiyama A."/>
            <person name="Inagaki F."/>
            <person name="Takami H."/>
        </authorList>
    </citation>
    <scope>NUCLEOTIDE SEQUENCE</scope>
    <source>
        <strain evidence="1">Expedition CK06-06</strain>
    </source>
</reference>
<feature type="non-terminal residue" evidence="1">
    <location>
        <position position="71"/>
    </location>
</feature>
<accession>X1VTK1</accession>
<dbReference type="EMBL" id="BARW01042178">
    <property type="protein sequence ID" value="GAJ20761.1"/>
    <property type="molecule type" value="Genomic_DNA"/>
</dbReference>
<gene>
    <name evidence="1" type="ORF">S12H4_62686</name>
</gene>
<dbReference type="Gene3D" id="3.30.56.10">
    <property type="match status" value="1"/>
</dbReference>
<dbReference type="AlphaFoldDB" id="X1VTK1"/>